<dbReference type="Gene3D" id="3.10.20.310">
    <property type="entry name" value="membrane protein fhac"/>
    <property type="match status" value="1"/>
</dbReference>
<dbReference type="GO" id="GO:0004435">
    <property type="term" value="F:phosphatidylinositol-4,5-bisphosphate phospholipase C activity"/>
    <property type="evidence" value="ECO:0007669"/>
    <property type="project" value="InterPro"/>
</dbReference>
<comment type="similarity">
    <text evidence="9">Belongs to the FtsQ/DivIB family. FtsQ subfamily.</text>
</comment>
<reference evidence="13 16" key="2">
    <citation type="submission" date="2016-06" db="EMBL/GenBank/DDBJ databases">
        <authorList>
            <person name="Kjaerup R.B."/>
            <person name="Dalgaard T.S."/>
            <person name="Juul-Madsen H.R."/>
        </authorList>
    </citation>
    <scope>NUCLEOTIDE SEQUENCE [LARGE SCALE GENOMIC DNA]</scope>
    <source>
        <strain evidence="13 16">CECT 5115</strain>
    </source>
</reference>
<dbReference type="OrthoDB" id="9790370at2"/>
<accession>A0A1C3JSY0</accession>
<dbReference type="InterPro" id="IPR005548">
    <property type="entry name" value="Cell_div_FtsQ/DivIB_C"/>
</dbReference>
<dbReference type="GO" id="GO:0035556">
    <property type="term" value="P:intracellular signal transduction"/>
    <property type="evidence" value="ECO:0007669"/>
    <property type="project" value="InterPro"/>
</dbReference>
<organism evidence="13 16">
    <name type="scientific">Marinomonas gallaica</name>
    <dbReference type="NCBI Taxonomy" id="1806667"/>
    <lineage>
        <taxon>Bacteria</taxon>
        <taxon>Pseudomonadati</taxon>
        <taxon>Pseudomonadota</taxon>
        <taxon>Gammaproteobacteria</taxon>
        <taxon>Oceanospirillales</taxon>
        <taxon>Oceanospirillaceae</taxon>
        <taxon>Marinomonas</taxon>
    </lineage>
</organism>
<evidence type="ECO:0000313" key="13">
    <source>
        <dbReference type="EMBL" id="SBT18333.1"/>
    </source>
</evidence>
<dbReference type="Pfam" id="PF08478">
    <property type="entry name" value="POTRA_1"/>
    <property type="match status" value="1"/>
</dbReference>
<evidence type="ECO:0000256" key="3">
    <source>
        <dbReference type="ARBA" id="ARBA00022519"/>
    </source>
</evidence>
<keyword evidence="7 9" id="KW-0472">Membrane</keyword>
<feature type="chain" id="PRO_5008677029" description="Cell division protein FtsQ" evidence="10">
    <location>
        <begin position="19"/>
        <end position="230"/>
    </location>
</feature>
<dbReference type="Gene3D" id="3.40.50.11690">
    <property type="entry name" value="Cell division protein FtsQ/DivIB"/>
    <property type="match status" value="1"/>
</dbReference>
<comment type="function">
    <text evidence="9">Essential cell division protein. May link together the upstream cell division proteins, which are predominantly cytoplasmic, with the downstream cell division proteins, which are predominantly periplasmic. May control correct divisome assembly.</text>
</comment>
<dbReference type="PROSITE" id="PS51779">
    <property type="entry name" value="POTRA"/>
    <property type="match status" value="1"/>
</dbReference>
<dbReference type="EMBL" id="FLRA01000018">
    <property type="protein sequence ID" value="SBT18333.1"/>
    <property type="molecule type" value="Genomic_DNA"/>
</dbReference>
<keyword evidence="10" id="KW-0732">Signal</keyword>
<dbReference type="RefSeq" id="WP_067036961.1">
    <property type="nucleotide sequence ID" value="NZ_FLRA01000018.1"/>
</dbReference>
<feature type="domain" description="PI-PLC Y-box" evidence="11">
    <location>
        <begin position="85"/>
        <end position="115"/>
    </location>
</feature>
<evidence type="ECO:0000256" key="5">
    <source>
        <dbReference type="ARBA" id="ARBA00022692"/>
    </source>
</evidence>
<dbReference type="GO" id="GO:0005886">
    <property type="term" value="C:plasma membrane"/>
    <property type="evidence" value="ECO:0007669"/>
    <property type="project" value="UniProtKB-SubCell"/>
</dbReference>
<feature type="signal peptide" evidence="10">
    <location>
        <begin position="1"/>
        <end position="18"/>
    </location>
</feature>
<dbReference type="InterPro" id="IPR026579">
    <property type="entry name" value="FtsQ"/>
</dbReference>
<dbReference type="GO" id="GO:0006629">
    <property type="term" value="P:lipid metabolic process"/>
    <property type="evidence" value="ECO:0007669"/>
    <property type="project" value="InterPro"/>
</dbReference>
<dbReference type="Proteomes" id="UP000092871">
    <property type="component" value="Unassembled WGS sequence"/>
</dbReference>
<sequence>MRTAALIGAILLIMFALFQDHPDQLATDAPMFDIREIDVVGDLQYADRADLQKSYNKLLGRGLFEEPMEALRYFGAQPEWVESAKIRRVWPHTLRIEVREHRPVALWGGGKVITADGKIISPRNTPDLPLTRLSGPVDTEAAVLDQFTLISQMLSTTSLRVASLQLEDRGAWNISFSNGVSVKLGRDEVLERLQRFVAVYKSDLSGRIDRIASVDARYPHGVAVNWKPEE</sequence>
<dbReference type="InterPro" id="IPR013685">
    <property type="entry name" value="POTRA_FtsQ_type"/>
</dbReference>
<keyword evidence="3 9" id="KW-0997">Cell inner membrane</keyword>
<dbReference type="PANTHER" id="PTHR35851:SF1">
    <property type="entry name" value="CELL DIVISION PROTEIN FTSQ"/>
    <property type="match status" value="1"/>
</dbReference>
<evidence type="ECO:0000256" key="6">
    <source>
        <dbReference type="ARBA" id="ARBA00022989"/>
    </source>
</evidence>
<dbReference type="GO" id="GO:0032153">
    <property type="term" value="C:cell division site"/>
    <property type="evidence" value="ECO:0007669"/>
    <property type="project" value="UniProtKB-UniRule"/>
</dbReference>
<proteinExistence type="inferred from homology"/>
<name>A0A1C3JSY0_9GAMM</name>
<dbReference type="GO" id="GO:0043093">
    <property type="term" value="P:FtsZ-dependent cytokinesis"/>
    <property type="evidence" value="ECO:0007669"/>
    <property type="project" value="UniProtKB-UniRule"/>
</dbReference>
<keyword evidence="6 9" id="KW-1133">Transmembrane helix</keyword>
<evidence type="ECO:0000256" key="10">
    <source>
        <dbReference type="SAM" id="SignalP"/>
    </source>
</evidence>
<dbReference type="HAMAP" id="MF_00911">
    <property type="entry name" value="FtsQ_subfam"/>
    <property type="match status" value="1"/>
</dbReference>
<evidence type="ECO:0000256" key="1">
    <source>
        <dbReference type="ARBA" id="ARBA00004370"/>
    </source>
</evidence>
<keyword evidence="8 9" id="KW-0131">Cell cycle</keyword>
<comment type="subcellular location">
    <subcellularLocation>
        <location evidence="9">Cell inner membrane</location>
        <topology evidence="9">Single-pass type II membrane protein</topology>
    </subcellularLocation>
    <subcellularLocation>
        <location evidence="1">Membrane</location>
    </subcellularLocation>
    <text evidence="9">Localizes to the division septum.</text>
</comment>
<feature type="domain" description="POTRA" evidence="12">
    <location>
        <begin position="32"/>
        <end position="101"/>
    </location>
</feature>
<evidence type="ECO:0000256" key="9">
    <source>
        <dbReference type="HAMAP-Rule" id="MF_00911"/>
    </source>
</evidence>
<keyword evidence="15" id="KW-1185">Reference proteome</keyword>
<dbReference type="EMBL" id="FLRB01000017">
    <property type="protein sequence ID" value="SBT22383.1"/>
    <property type="molecule type" value="Genomic_DNA"/>
</dbReference>
<evidence type="ECO:0000256" key="8">
    <source>
        <dbReference type="ARBA" id="ARBA00023306"/>
    </source>
</evidence>
<evidence type="ECO:0000313" key="15">
    <source>
        <dbReference type="Proteomes" id="UP000092840"/>
    </source>
</evidence>
<evidence type="ECO:0000256" key="4">
    <source>
        <dbReference type="ARBA" id="ARBA00022618"/>
    </source>
</evidence>
<keyword evidence="4 9" id="KW-0132">Cell division</keyword>
<evidence type="ECO:0000256" key="7">
    <source>
        <dbReference type="ARBA" id="ARBA00023136"/>
    </source>
</evidence>
<protein>
    <recommendedName>
        <fullName evidence="9">Cell division protein FtsQ</fullName>
    </recommendedName>
</protein>
<dbReference type="PROSITE" id="PS50008">
    <property type="entry name" value="PIPLC_Y_DOMAIN"/>
    <property type="match status" value="1"/>
</dbReference>
<dbReference type="PANTHER" id="PTHR35851">
    <property type="entry name" value="CELL DIVISION PROTEIN FTSQ"/>
    <property type="match status" value="1"/>
</dbReference>
<evidence type="ECO:0000259" key="12">
    <source>
        <dbReference type="PROSITE" id="PS51779"/>
    </source>
</evidence>
<evidence type="ECO:0000256" key="2">
    <source>
        <dbReference type="ARBA" id="ARBA00022475"/>
    </source>
</evidence>
<comment type="subunit">
    <text evidence="9">Part of a complex composed of FtsB, FtsL and FtsQ.</text>
</comment>
<gene>
    <name evidence="9 13" type="primary">ftsQ</name>
    <name evidence="13" type="ORF">MGA5115_02455</name>
    <name evidence="14" type="ORF">MGA5116_03000</name>
</gene>
<reference evidence="14 15" key="1">
    <citation type="submission" date="2016-06" db="EMBL/GenBank/DDBJ databases">
        <authorList>
            <person name="Rodrigo-Torres L."/>
            <person name="Arahal D.R."/>
        </authorList>
    </citation>
    <scope>NUCLEOTIDE SEQUENCE [LARGE SCALE GENOMIC DNA]</scope>
    <source>
        <strain evidence="14 15">CECT 5116</strain>
    </source>
</reference>
<keyword evidence="2 9" id="KW-1003">Cell membrane</keyword>
<dbReference type="InterPro" id="IPR034746">
    <property type="entry name" value="POTRA"/>
</dbReference>
<dbReference type="Proteomes" id="UP000092840">
    <property type="component" value="Unassembled WGS sequence"/>
</dbReference>
<evidence type="ECO:0000259" key="11">
    <source>
        <dbReference type="PROSITE" id="PS50008"/>
    </source>
</evidence>
<dbReference type="Pfam" id="PF03799">
    <property type="entry name" value="FtsQ_DivIB_C"/>
    <property type="match status" value="1"/>
</dbReference>
<keyword evidence="5 9" id="KW-0812">Transmembrane</keyword>
<evidence type="ECO:0000313" key="16">
    <source>
        <dbReference type="Proteomes" id="UP000092871"/>
    </source>
</evidence>
<dbReference type="InterPro" id="IPR045335">
    <property type="entry name" value="FtsQ_C_sf"/>
</dbReference>
<dbReference type="AlphaFoldDB" id="A0A1C3JSY0"/>
<dbReference type="GO" id="GO:0090529">
    <property type="term" value="P:cell septum assembly"/>
    <property type="evidence" value="ECO:0007669"/>
    <property type="project" value="InterPro"/>
</dbReference>
<evidence type="ECO:0000313" key="14">
    <source>
        <dbReference type="EMBL" id="SBT22383.1"/>
    </source>
</evidence>
<dbReference type="InterPro" id="IPR001711">
    <property type="entry name" value="PLipase_C_Pinositol-sp_Y"/>
</dbReference>